<dbReference type="STRING" id="230819.A0A5C3L0S2"/>
<gene>
    <name evidence="2" type="ORF">FA15DRAFT_297980</name>
</gene>
<dbReference type="InterPro" id="IPR019261">
    <property type="entry name" value="PARG_cat_microbial"/>
</dbReference>
<dbReference type="Proteomes" id="UP000307440">
    <property type="component" value="Unassembled WGS sequence"/>
</dbReference>
<organism evidence="2 3">
    <name type="scientific">Coprinopsis marcescibilis</name>
    <name type="common">Agaric fungus</name>
    <name type="synonym">Psathyrella marcescibilis</name>
    <dbReference type="NCBI Taxonomy" id="230819"/>
    <lineage>
        <taxon>Eukaryota</taxon>
        <taxon>Fungi</taxon>
        <taxon>Dikarya</taxon>
        <taxon>Basidiomycota</taxon>
        <taxon>Agaricomycotina</taxon>
        <taxon>Agaricomycetes</taxon>
        <taxon>Agaricomycetidae</taxon>
        <taxon>Agaricales</taxon>
        <taxon>Agaricineae</taxon>
        <taxon>Psathyrellaceae</taxon>
        <taxon>Coprinopsis</taxon>
    </lineage>
</organism>
<name>A0A5C3L0S2_COPMA</name>
<accession>A0A5C3L0S2</accession>
<dbReference type="AlphaFoldDB" id="A0A5C3L0S2"/>
<proteinExistence type="predicted"/>
<sequence length="305" mass="34457">MSDRHARKEIADGTIGATKTGFLFNYYTQQTFDLRPKILDMMQRTSCYLPGDRKLSQWRDRTTQTLRGSPTTFAFLAKTTLQGARHLEAQARDGRIGILNFASATKPGGGFRSGAQAQEESIARSSTLFKSLESQVARPFYSTHRNDENRGFYTDMMIWSPGVLIFRDDQGGWVHPLEVDVVTSPAVNAKVVRGRLPRGTSLENEIEVAMHERMGKILALFERKHTTDLVLGSFGTGVFKNDVGMVAEIWRQLLYDPGARFEHSFRSVVFAIPDYKTLQVVQNAFTQRHAGRPRWMQVPGRSRPP</sequence>
<dbReference type="InterPro" id="IPR012664">
    <property type="entry name" value="CHP02452"/>
</dbReference>
<dbReference type="PIRSF" id="PIRSF014899">
    <property type="entry name" value="UCP014899"/>
    <property type="match status" value="1"/>
</dbReference>
<keyword evidence="3" id="KW-1185">Reference proteome</keyword>
<dbReference type="PANTHER" id="PTHR35596:SF1">
    <property type="entry name" value="MICROBIAL-TYPE PARG CATALYTIC DOMAIN-CONTAINING PROTEIN"/>
    <property type="match status" value="1"/>
</dbReference>
<evidence type="ECO:0000313" key="3">
    <source>
        <dbReference type="Proteomes" id="UP000307440"/>
    </source>
</evidence>
<dbReference type="OrthoDB" id="9985428at2759"/>
<dbReference type="SUPFAM" id="SSF52949">
    <property type="entry name" value="Macro domain-like"/>
    <property type="match status" value="1"/>
</dbReference>
<feature type="domain" description="Microbial-type PARG catalytic" evidence="1">
    <location>
        <begin position="14"/>
        <end position="168"/>
    </location>
</feature>
<evidence type="ECO:0000313" key="2">
    <source>
        <dbReference type="EMBL" id="TFK26270.1"/>
    </source>
</evidence>
<dbReference type="EMBL" id="ML210176">
    <property type="protein sequence ID" value="TFK26270.1"/>
    <property type="molecule type" value="Genomic_DNA"/>
</dbReference>
<protein>
    <recommendedName>
        <fullName evidence="1">Microbial-type PARG catalytic domain-containing protein</fullName>
    </recommendedName>
</protein>
<reference evidence="2 3" key="1">
    <citation type="journal article" date="2019" name="Nat. Ecol. Evol.">
        <title>Megaphylogeny resolves global patterns of mushroom evolution.</title>
        <authorList>
            <person name="Varga T."/>
            <person name="Krizsan K."/>
            <person name="Foldi C."/>
            <person name="Dima B."/>
            <person name="Sanchez-Garcia M."/>
            <person name="Sanchez-Ramirez S."/>
            <person name="Szollosi G.J."/>
            <person name="Szarkandi J.G."/>
            <person name="Papp V."/>
            <person name="Albert L."/>
            <person name="Andreopoulos W."/>
            <person name="Angelini C."/>
            <person name="Antonin V."/>
            <person name="Barry K.W."/>
            <person name="Bougher N.L."/>
            <person name="Buchanan P."/>
            <person name="Buyck B."/>
            <person name="Bense V."/>
            <person name="Catcheside P."/>
            <person name="Chovatia M."/>
            <person name="Cooper J."/>
            <person name="Damon W."/>
            <person name="Desjardin D."/>
            <person name="Finy P."/>
            <person name="Geml J."/>
            <person name="Haridas S."/>
            <person name="Hughes K."/>
            <person name="Justo A."/>
            <person name="Karasinski D."/>
            <person name="Kautmanova I."/>
            <person name="Kiss B."/>
            <person name="Kocsube S."/>
            <person name="Kotiranta H."/>
            <person name="LaButti K.M."/>
            <person name="Lechner B.E."/>
            <person name="Liimatainen K."/>
            <person name="Lipzen A."/>
            <person name="Lukacs Z."/>
            <person name="Mihaltcheva S."/>
            <person name="Morgado L.N."/>
            <person name="Niskanen T."/>
            <person name="Noordeloos M.E."/>
            <person name="Ohm R.A."/>
            <person name="Ortiz-Santana B."/>
            <person name="Ovrebo C."/>
            <person name="Racz N."/>
            <person name="Riley R."/>
            <person name="Savchenko A."/>
            <person name="Shiryaev A."/>
            <person name="Soop K."/>
            <person name="Spirin V."/>
            <person name="Szebenyi C."/>
            <person name="Tomsovsky M."/>
            <person name="Tulloss R.E."/>
            <person name="Uehling J."/>
            <person name="Grigoriev I.V."/>
            <person name="Vagvolgyi C."/>
            <person name="Papp T."/>
            <person name="Martin F.M."/>
            <person name="Miettinen O."/>
            <person name="Hibbett D.S."/>
            <person name="Nagy L.G."/>
        </authorList>
    </citation>
    <scope>NUCLEOTIDE SEQUENCE [LARGE SCALE GENOMIC DNA]</scope>
    <source>
        <strain evidence="2 3">CBS 121175</strain>
    </source>
</reference>
<dbReference type="PANTHER" id="PTHR35596">
    <property type="entry name" value="DUF2263 DOMAIN-CONTAINING PROTEIN"/>
    <property type="match status" value="1"/>
</dbReference>
<dbReference type="Gene3D" id="3.40.220.10">
    <property type="entry name" value="Leucine Aminopeptidase, subunit E, domain 1"/>
    <property type="match status" value="1"/>
</dbReference>
<dbReference type="Pfam" id="PF10021">
    <property type="entry name" value="PARG_cat_microb"/>
    <property type="match status" value="1"/>
</dbReference>
<dbReference type="InterPro" id="IPR043472">
    <property type="entry name" value="Macro_dom-like"/>
</dbReference>
<dbReference type="NCBIfam" id="TIGR02452">
    <property type="entry name" value="TIGR02452 family protein"/>
    <property type="match status" value="1"/>
</dbReference>
<evidence type="ECO:0000259" key="1">
    <source>
        <dbReference type="Pfam" id="PF10021"/>
    </source>
</evidence>